<dbReference type="Proteomes" id="UP000516439">
    <property type="component" value="Chromosome"/>
</dbReference>
<gene>
    <name evidence="2" type="ORF">H9N25_13010</name>
</gene>
<sequence length="143" mass="16198">MKATESYRPLDVVLRYYAALGERNIEKIMEMFPEELDWYVPGDETIAPWLGTRKTGNQVREFFELLWQNTAAISASIDHIAVVGNVVISSGNFVTRMVKTAKVYKSLFFTEITVVDGLIVKYRLLEDTFGLVRALDISGISRA</sequence>
<dbReference type="InterPro" id="IPR037401">
    <property type="entry name" value="SnoaL-like"/>
</dbReference>
<evidence type="ECO:0000313" key="2">
    <source>
        <dbReference type="EMBL" id="QNR82908.1"/>
    </source>
</evidence>
<dbReference type="RefSeq" id="WP_190326161.1">
    <property type="nucleotide sequence ID" value="NZ_CP061171.1"/>
</dbReference>
<accession>A0ABX6TBP6</accession>
<dbReference type="EMBL" id="CP061171">
    <property type="protein sequence ID" value="QNR82908.1"/>
    <property type="molecule type" value="Genomic_DNA"/>
</dbReference>
<dbReference type="Gene3D" id="3.10.450.50">
    <property type="match status" value="1"/>
</dbReference>
<name>A0ABX6TBP6_9SPHI</name>
<dbReference type="Pfam" id="PF12680">
    <property type="entry name" value="SnoaL_2"/>
    <property type="match status" value="1"/>
</dbReference>
<organism evidence="2 3">
    <name type="scientific">Pedobacter riviphilus</name>
    <dbReference type="NCBI Taxonomy" id="2766984"/>
    <lineage>
        <taxon>Bacteria</taxon>
        <taxon>Pseudomonadati</taxon>
        <taxon>Bacteroidota</taxon>
        <taxon>Sphingobacteriia</taxon>
        <taxon>Sphingobacteriales</taxon>
        <taxon>Sphingobacteriaceae</taxon>
        <taxon>Pedobacter</taxon>
    </lineage>
</organism>
<evidence type="ECO:0000313" key="3">
    <source>
        <dbReference type="Proteomes" id="UP000516439"/>
    </source>
</evidence>
<dbReference type="InterPro" id="IPR032710">
    <property type="entry name" value="NTF2-like_dom_sf"/>
</dbReference>
<dbReference type="SUPFAM" id="SSF54427">
    <property type="entry name" value="NTF2-like"/>
    <property type="match status" value="1"/>
</dbReference>
<keyword evidence="3" id="KW-1185">Reference proteome</keyword>
<protein>
    <submittedName>
        <fullName evidence="2">Nuclear transport factor 2 family protein</fullName>
    </submittedName>
</protein>
<proteinExistence type="predicted"/>
<reference evidence="2 3" key="1">
    <citation type="submission" date="2020-09" db="EMBL/GenBank/DDBJ databases">
        <title>Pedobacter sp. SW-16 isolated from soil near Yeocheon.</title>
        <authorList>
            <person name="Im H.S."/>
            <person name="Joung Y."/>
            <person name="Lee S.-S."/>
        </authorList>
    </citation>
    <scope>NUCLEOTIDE SEQUENCE [LARGE SCALE GENOMIC DNA]</scope>
    <source>
        <strain evidence="2 3">SW-16</strain>
    </source>
</reference>
<feature type="domain" description="SnoaL-like" evidence="1">
    <location>
        <begin position="13"/>
        <end position="121"/>
    </location>
</feature>
<evidence type="ECO:0000259" key="1">
    <source>
        <dbReference type="Pfam" id="PF12680"/>
    </source>
</evidence>